<evidence type="ECO:0000256" key="7">
    <source>
        <dbReference type="ARBA" id="ARBA00023284"/>
    </source>
</evidence>
<dbReference type="InterPro" id="IPR011767">
    <property type="entry name" value="GLR_AS"/>
</dbReference>
<dbReference type="CDD" id="cd03419">
    <property type="entry name" value="GRX_GRXh_1_2_like"/>
    <property type="match status" value="1"/>
</dbReference>
<evidence type="ECO:0000313" key="13">
    <source>
        <dbReference type="Proteomes" id="UP001152759"/>
    </source>
</evidence>
<gene>
    <name evidence="12" type="ORF">BEMITA_LOCUS12212</name>
</gene>
<dbReference type="PROSITE" id="PS00195">
    <property type="entry name" value="GLUTAREDOXIN_1"/>
    <property type="match status" value="1"/>
</dbReference>
<keyword evidence="13" id="KW-1185">Reference proteome</keyword>
<reference evidence="12" key="1">
    <citation type="submission" date="2021-12" db="EMBL/GenBank/DDBJ databases">
        <authorList>
            <person name="King R."/>
        </authorList>
    </citation>
    <scope>NUCLEOTIDE SEQUENCE</scope>
</reference>
<evidence type="ECO:0000256" key="8">
    <source>
        <dbReference type="ARBA" id="ARBA00037470"/>
    </source>
</evidence>
<feature type="domain" description="Glutaredoxin" evidence="11">
    <location>
        <begin position="28"/>
        <end position="90"/>
    </location>
</feature>
<keyword evidence="6" id="KW-0318">Glutathionylation</keyword>
<dbReference type="GO" id="GO:0034599">
    <property type="term" value="P:cellular response to oxidative stress"/>
    <property type="evidence" value="ECO:0007669"/>
    <property type="project" value="TreeGrafter"/>
</dbReference>
<evidence type="ECO:0000256" key="3">
    <source>
        <dbReference type="ARBA" id="ARBA00022448"/>
    </source>
</evidence>
<keyword evidence="4" id="KW-0249">Electron transport</keyword>
<evidence type="ECO:0000256" key="5">
    <source>
        <dbReference type="ARBA" id="ARBA00023157"/>
    </source>
</evidence>
<dbReference type="PROSITE" id="PS51354">
    <property type="entry name" value="GLUTAREDOXIN_2"/>
    <property type="match status" value="1"/>
</dbReference>
<dbReference type="OrthoDB" id="418495at2759"/>
<dbReference type="GO" id="GO:0015038">
    <property type="term" value="F:glutathione disulfide oxidoreductase activity"/>
    <property type="evidence" value="ECO:0007669"/>
    <property type="project" value="TreeGrafter"/>
</dbReference>
<dbReference type="InterPro" id="IPR002109">
    <property type="entry name" value="Glutaredoxin"/>
</dbReference>
<evidence type="ECO:0000256" key="10">
    <source>
        <dbReference type="ARBA" id="ARBA00039819"/>
    </source>
</evidence>
<dbReference type="EMBL" id="OU963868">
    <property type="protein sequence ID" value="CAH0393856.1"/>
    <property type="molecule type" value="Genomic_DNA"/>
</dbReference>
<comment type="function">
    <text evidence="1">Has a glutathione-disulfide oxidoreductase activity in the presence of NADPH and glutathione reductase. Reduces low molecular weight disulfides and proteins.</text>
</comment>
<evidence type="ECO:0000256" key="6">
    <source>
        <dbReference type="ARBA" id="ARBA00023206"/>
    </source>
</evidence>
<keyword evidence="3" id="KW-0813">Transport</keyword>
<sequence>MGLRSSTMVNMEGPVAKFVKEQIPKEKVVIFSKSYCPYCKMAKEVFDKLSQKYYALELDQREDGEEIQDVLKEITGARSVPRVFINGNFVGGGSDVKALQEKGELVKLLQ</sequence>
<dbReference type="Pfam" id="PF00462">
    <property type="entry name" value="Glutaredoxin"/>
    <property type="match status" value="1"/>
</dbReference>
<proteinExistence type="inferred from homology"/>
<comment type="similarity">
    <text evidence="2">Belongs to the glutaredoxin family.</text>
</comment>
<name>A0A9P0AKN3_BEMTA</name>
<dbReference type="PRINTS" id="PR00160">
    <property type="entry name" value="GLUTAREDOXIN"/>
</dbReference>
<evidence type="ECO:0000256" key="1">
    <source>
        <dbReference type="ARBA" id="ARBA00002549"/>
    </source>
</evidence>
<evidence type="ECO:0000259" key="11">
    <source>
        <dbReference type="Pfam" id="PF00462"/>
    </source>
</evidence>
<dbReference type="Gene3D" id="3.40.30.10">
    <property type="entry name" value="Glutaredoxin"/>
    <property type="match status" value="1"/>
</dbReference>
<organism evidence="12 13">
    <name type="scientific">Bemisia tabaci</name>
    <name type="common">Sweetpotato whitefly</name>
    <name type="synonym">Aleurodes tabaci</name>
    <dbReference type="NCBI Taxonomy" id="7038"/>
    <lineage>
        <taxon>Eukaryota</taxon>
        <taxon>Metazoa</taxon>
        <taxon>Ecdysozoa</taxon>
        <taxon>Arthropoda</taxon>
        <taxon>Hexapoda</taxon>
        <taxon>Insecta</taxon>
        <taxon>Pterygota</taxon>
        <taxon>Neoptera</taxon>
        <taxon>Paraneoptera</taxon>
        <taxon>Hemiptera</taxon>
        <taxon>Sternorrhyncha</taxon>
        <taxon>Aleyrodoidea</taxon>
        <taxon>Aleyrodidae</taxon>
        <taxon>Aleyrodinae</taxon>
        <taxon>Bemisia</taxon>
    </lineage>
</organism>
<dbReference type="InterPro" id="IPR036249">
    <property type="entry name" value="Thioredoxin-like_sf"/>
</dbReference>
<dbReference type="PANTHER" id="PTHR45694">
    <property type="entry name" value="GLUTAREDOXIN 2"/>
    <property type="match status" value="1"/>
</dbReference>
<evidence type="ECO:0000313" key="12">
    <source>
        <dbReference type="EMBL" id="CAH0393856.1"/>
    </source>
</evidence>
<dbReference type="InterPro" id="IPR011899">
    <property type="entry name" value="Glutaredoxin_euk/vir"/>
</dbReference>
<evidence type="ECO:0000256" key="4">
    <source>
        <dbReference type="ARBA" id="ARBA00022982"/>
    </source>
</evidence>
<dbReference type="InterPro" id="IPR014025">
    <property type="entry name" value="Glutaredoxin_subgr"/>
</dbReference>
<comment type="subunit">
    <text evidence="9">Monomer; active form. Homodimer; inactive form. The homodimer is probably linked by 1 2Fe-2S cluster.</text>
</comment>
<dbReference type="NCBIfam" id="TIGR02180">
    <property type="entry name" value="GRX_euk"/>
    <property type="match status" value="1"/>
</dbReference>
<dbReference type="FunFam" id="3.40.30.10:FF:000026">
    <property type="entry name" value="Glutaredoxin 2"/>
    <property type="match status" value="1"/>
</dbReference>
<dbReference type="Proteomes" id="UP001152759">
    <property type="component" value="Chromosome 7"/>
</dbReference>
<accession>A0A9P0AKN3</accession>
<dbReference type="SUPFAM" id="SSF52833">
    <property type="entry name" value="Thioredoxin-like"/>
    <property type="match status" value="1"/>
</dbReference>
<comment type="function">
    <text evidence="8">Glutathione-dependent oxidoreductase that facilitates the maintenance of mitochondrial redox homeostasis upon induction of apoptosis by oxidative stress. Involved in response to hydrogen peroxide and regulation of apoptosis caused by oxidative stress. Acts as a very efficient catalyst of monothiol reactions because of its high affinity for protein glutathione-mixed disulfides. Can receive electrons not only from glutathione (GSH), but also from thioredoxin reductase supporting both monothiol and dithiol reactions. Efficiently catalyzes both glutathionylation and deglutathionylation of mitochondrial complex I, which in turn regulates the superoxide production by the complex. Overexpression decreases the susceptibility to apoptosis and prevents loss of cardiolipin and cytochrome c release.</text>
</comment>
<evidence type="ECO:0000256" key="2">
    <source>
        <dbReference type="ARBA" id="ARBA00007787"/>
    </source>
</evidence>
<keyword evidence="7" id="KW-0676">Redox-active center</keyword>
<protein>
    <recommendedName>
        <fullName evidence="10">Glutaredoxin-2, mitochondrial</fullName>
    </recommendedName>
</protein>
<keyword evidence="5" id="KW-1015">Disulfide bond</keyword>
<evidence type="ECO:0000256" key="9">
    <source>
        <dbReference type="ARBA" id="ARBA00038558"/>
    </source>
</evidence>
<dbReference type="PANTHER" id="PTHR45694:SF5">
    <property type="entry name" value="GLUTAREDOXIN 2"/>
    <property type="match status" value="1"/>
</dbReference>
<dbReference type="GO" id="GO:0005737">
    <property type="term" value="C:cytoplasm"/>
    <property type="evidence" value="ECO:0007669"/>
    <property type="project" value="TreeGrafter"/>
</dbReference>
<dbReference type="AlphaFoldDB" id="A0A9P0AKN3"/>